<keyword evidence="3" id="KW-1185">Reference proteome</keyword>
<dbReference type="GO" id="GO:0005886">
    <property type="term" value="C:plasma membrane"/>
    <property type="evidence" value="ECO:0007669"/>
    <property type="project" value="TreeGrafter"/>
</dbReference>
<dbReference type="Proteomes" id="UP001177003">
    <property type="component" value="Chromosome 9"/>
</dbReference>
<evidence type="ECO:0000256" key="1">
    <source>
        <dbReference type="SAM" id="Phobius"/>
    </source>
</evidence>
<evidence type="ECO:0000313" key="2">
    <source>
        <dbReference type="EMBL" id="CAI9302615.1"/>
    </source>
</evidence>
<accession>A0AA36A127</accession>
<gene>
    <name evidence="2" type="ORF">LSALG_LOCUS41095</name>
</gene>
<dbReference type="PANTHER" id="PTHR12741:SF47">
    <property type="entry name" value="CALLOSE SYNTHASE 9"/>
    <property type="match status" value="1"/>
</dbReference>
<reference evidence="2" key="1">
    <citation type="submission" date="2023-04" db="EMBL/GenBank/DDBJ databases">
        <authorList>
            <person name="Vijverberg K."/>
            <person name="Xiong W."/>
            <person name="Schranz E."/>
        </authorList>
    </citation>
    <scope>NUCLEOTIDE SEQUENCE</scope>
</reference>
<protein>
    <submittedName>
        <fullName evidence="2">Uncharacterized protein</fullName>
    </submittedName>
</protein>
<evidence type="ECO:0000313" key="3">
    <source>
        <dbReference type="Proteomes" id="UP001177003"/>
    </source>
</evidence>
<keyword evidence="1" id="KW-0472">Membrane</keyword>
<keyword evidence="1" id="KW-0812">Transmembrane</keyword>
<dbReference type="PANTHER" id="PTHR12741">
    <property type="entry name" value="LYST-INTERACTING PROTEIN LIP5 DOPAMINE RESPONSIVE PROTEIN DRG-1"/>
    <property type="match status" value="1"/>
</dbReference>
<keyword evidence="1" id="KW-1133">Transmembrane helix</keyword>
<proteinExistence type="predicted"/>
<sequence length="124" mass="14003">MEVVLLLVVYIAYVYNAGGLVGYILLSVSSWFMAISWRFAPYLFNPSGFKWQKTVEDLETGQISSSLEVELVLKEKKVGKLVSYSKKGYGDDFEPTSVEEATCERAYELATDLYVSIFDRTKAT</sequence>
<dbReference type="AlphaFoldDB" id="A0AA36A127"/>
<organism evidence="2 3">
    <name type="scientific">Lactuca saligna</name>
    <name type="common">Willowleaf lettuce</name>
    <dbReference type="NCBI Taxonomy" id="75948"/>
    <lineage>
        <taxon>Eukaryota</taxon>
        <taxon>Viridiplantae</taxon>
        <taxon>Streptophyta</taxon>
        <taxon>Embryophyta</taxon>
        <taxon>Tracheophyta</taxon>
        <taxon>Spermatophyta</taxon>
        <taxon>Magnoliopsida</taxon>
        <taxon>eudicotyledons</taxon>
        <taxon>Gunneridae</taxon>
        <taxon>Pentapetalae</taxon>
        <taxon>asterids</taxon>
        <taxon>campanulids</taxon>
        <taxon>Asterales</taxon>
        <taxon>Asteraceae</taxon>
        <taxon>Cichorioideae</taxon>
        <taxon>Cichorieae</taxon>
        <taxon>Lactucinae</taxon>
        <taxon>Lactuca</taxon>
    </lineage>
</organism>
<dbReference type="EMBL" id="OX465085">
    <property type="protein sequence ID" value="CAI9302615.1"/>
    <property type="molecule type" value="Genomic_DNA"/>
</dbReference>
<dbReference type="GO" id="GO:0046527">
    <property type="term" value="F:glucosyltransferase activity"/>
    <property type="evidence" value="ECO:0007669"/>
    <property type="project" value="TreeGrafter"/>
</dbReference>
<feature type="transmembrane region" description="Helical" evidence="1">
    <location>
        <begin position="20"/>
        <end position="40"/>
    </location>
</feature>
<name>A0AA36A127_LACSI</name>